<evidence type="ECO:0000313" key="2">
    <source>
        <dbReference type="Proteomes" id="UP001056120"/>
    </source>
</evidence>
<proteinExistence type="predicted"/>
<comment type="caution">
    <text evidence="1">The sequence shown here is derived from an EMBL/GenBank/DDBJ whole genome shotgun (WGS) entry which is preliminary data.</text>
</comment>
<accession>A0ACB9FYZ2</accession>
<dbReference type="EMBL" id="CM042032">
    <property type="protein sequence ID" value="KAI3776359.1"/>
    <property type="molecule type" value="Genomic_DNA"/>
</dbReference>
<protein>
    <submittedName>
        <fullName evidence="1">Uncharacterized protein</fullName>
    </submittedName>
</protein>
<reference evidence="1 2" key="2">
    <citation type="journal article" date="2022" name="Mol. Ecol. Resour.">
        <title>The genomes of chicory, endive, great burdock and yacon provide insights into Asteraceae paleo-polyploidization history and plant inulin production.</title>
        <authorList>
            <person name="Fan W."/>
            <person name="Wang S."/>
            <person name="Wang H."/>
            <person name="Wang A."/>
            <person name="Jiang F."/>
            <person name="Liu H."/>
            <person name="Zhao H."/>
            <person name="Xu D."/>
            <person name="Zhang Y."/>
        </authorList>
    </citation>
    <scope>NUCLEOTIDE SEQUENCE [LARGE SCALE GENOMIC DNA]</scope>
    <source>
        <strain evidence="2">cv. Yunnan</strain>
        <tissue evidence="1">Leaves</tissue>
    </source>
</reference>
<gene>
    <name evidence="1" type="ORF">L1987_46137</name>
</gene>
<reference evidence="2" key="1">
    <citation type="journal article" date="2022" name="Mol. Ecol. Resour.">
        <title>The genomes of chicory, endive, great burdock and yacon provide insights into Asteraceae palaeo-polyploidization history and plant inulin production.</title>
        <authorList>
            <person name="Fan W."/>
            <person name="Wang S."/>
            <person name="Wang H."/>
            <person name="Wang A."/>
            <person name="Jiang F."/>
            <person name="Liu H."/>
            <person name="Zhao H."/>
            <person name="Xu D."/>
            <person name="Zhang Y."/>
        </authorList>
    </citation>
    <scope>NUCLEOTIDE SEQUENCE [LARGE SCALE GENOMIC DNA]</scope>
    <source>
        <strain evidence="2">cv. Yunnan</strain>
    </source>
</reference>
<dbReference type="Proteomes" id="UP001056120">
    <property type="component" value="Linkage Group LG15"/>
</dbReference>
<name>A0ACB9FYZ2_9ASTR</name>
<evidence type="ECO:0000313" key="1">
    <source>
        <dbReference type="EMBL" id="KAI3776359.1"/>
    </source>
</evidence>
<keyword evidence="2" id="KW-1185">Reference proteome</keyword>
<organism evidence="1 2">
    <name type="scientific">Smallanthus sonchifolius</name>
    <dbReference type="NCBI Taxonomy" id="185202"/>
    <lineage>
        <taxon>Eukaryota</taxon>
        <taxon>Viridiplantae</taxon>
        <taxon>Streptophyta</taxon>
        <taxon>Embryophyta</taxon>
        <taxon>Tracheophyta</taxon>
        <taxon>Spermatophyta</taxon>
        <taxon>Magnoliopsida</taxon>
        <taxon>eudicotyledons</taxon>
        <taxon>Gunneridae</taxon>
        <taxon>Pentapetalae</taxon>
        <taxon>asterids</taxon>
        <taxon>campanulids</taxon>
        <taxon>Asterales</taxon>
        <taxon>Asteraceae</taxon>
        <taxon>Asteroideae</taxon>
        <taxon>Heliantheae alliance</taxon>
        <taxon>Millerieae</taxon>
        <taxon>Smallanthus</taxon>
    </lineage>
</organism>
<sequence length="288" mass="33478">MGWLNVEITLSLKLLTFFWDEAINTACYVQNRVILNKHHQKTSYEIFYKQKPKAGHFRAFGCLCTLLHTETGPKFDEKADECYFMGYSSNETAYCGFYQQEGIDYEEVFAPVAQLDAIRIFLAYASFKGITVYQMDVAFLYGTLQEEIYVCQYPRFEDSANPEHVYKLDKALYGLHQAPHDWYATLIDHILANCYTRGAIDQTLFWKRERDELILVQIYVDDIIFGSTSDSFCKEFENVMKQKFEMSSMGEMTFFLGLQVKQDASGILIHQGKHVNDILAKFHLMMPT</sequence>